<gene>
    <name evidence="3" type="primary">nuoC</name>
    <name evidence="7" type="ORF">LXM24_09010</name>
</gene>
<comment type="catalytic activity">
    <reaction evidence="3 5">
        <text>a quinone + NADH + 5 H(+)(in) = a quinol + NAD(+) + 4 H(+)(out)</text>
        <dbReference type="Rhea" id="RHEA:57888"/>
        <dbReference type="ChEBI" id="CHEBI:15378"/>
        <dbReference type="ChEBI" id="CHEBI:24646"/>
        <dbReference type="ChEBI" id="CHEBI:57540"/>
        <dbReference type="ChEBI" id="CHEBI:57945"/>
        <dbReference type="ChEBI" id="CHEBI:132124"/>
    </reaction>
</comment>
<evidence type="ECO:0000313" key="8">
    <source>
        <dbReference type="Proteomes" id="UP001139700"/>
    </source>
</evidence>
<comment type="subcellular location">
    <subcellularLocation>
        <location evidence="3">Cell membrane</location>
        <topology evidence="3">Peripheral membrane protein</topology>
        <orientation evidence="3">Cytoplasmic side</orientation>
    </subcellularLocation>
</comment>
<proteinExistence type="inferred from homology"/>
<dbReference type="RefSeq" id="WP_234612661.1">
    <property type="nucleotide sequence ID" value="NZ_CP098806.1"/>
</dbReference>
<dbReference type="Pfam" id="PF00329">
    <property type="entry name" value="Complex1_30kDa"/>
    <property type="match status" value="1"/>
</dbReference>
<keyword evidence="3" id="KW-1003">Cell membrane</keyword>
<dbReference type="GO" id="GO:0050136">
    <property type="term" value="F:NADH dehydrogenase (quinone) (non-electrogenic) activity"/>
    <property type="evidence" value="ECO:0007669"/>
    <property type="project" value="UniProtKB-UniRule"/>
</dbReference>
<accession>A0A9X1T902</accession>
<comment type="subunit">
    <text evidence="3">NDH-1 is composed of 14 different subunits. Subunits NuoB, C, D, E, F, and G constitute the peripheral sector of the complex.</text>
</comment>
<reference evidence="7" key="1">
    <citation type="submission" date="2021-12" db="EMBL/GenBank/DDBJ databases">
        <title>Novel species in genus Dyadobacter.</title>
        <authorList>
            <person name="Ma C."/>
        </authorList>
    </citation>
    <scope>NUCLEOTIDE SEQUENCE</scope>
    <source>
        <strain evidence="7">CY399</strain>
    </source>
</reference>
<dbReference type="PANTHER" id="PTHR10884">
    <property type="entry name" value="NADH DEHYDROGENASE UBIQUINONE IRON-SULFUR PROTEIN 3"/>
    <property type="match status" value="1"/>
</dbReference>
<keyword evidence="3 4" id="KW-0520">NAD</keyword>
<dbReference type="Proteomes" id="UP001139700">
    <property type="component" value="Unassembled WGS sequence"/>
</dbReference>
<evidence type="ECO:0000256" key="4">
    <source>
        <dbReference type="RuleBase" id="RU003456"/>
    </source>
</evidence>
<dbReference type="AlphaFoldDB" id="A0A9X1T902"/>
<keyword evidence="3 4" id="KW-1278">Translocase</keyword>
<dbReference type="NCBIfam" id="TIGR01961">
    <property type="entry name" value="NuoC_fam"/>
    <property type="match status" value="1"/>
</dbReference>
<dbReference type="PANTHER" id="PTHR10884:SF14">
    <property type="entry name" value="NADH DEHYDROGENASE [UBIQUINONE] IRON-SULFUR PROTEIN 3, MITOCHONDRIAL"/>
    <property type="match status" value="1"/>
</dbReference>
<dbReference type="EC" id="7.1.1.-" evidence="3"/>
<evidence type="ECO:0000313" key="7">
    <source>
        <dbReference type="EMBL" id="MCF0040221.1"/>
    </source>
</evidence>
<evidence type="ECO:0000256" key="3">
    <source>
        <dbReference type="HAMAP-Rule" id="MF_01357"/>
    </source>
</evidence>
<dbReference type="GO" id="GO:0048038">
    <property type="term" value="F:quinone binding"/>
    <property type="evidence" value="ECO:0007669"/>
    <property type="project" value="UniProtKB-KW"/>
</dbReference>
<comment type="similarity">
    <text evidence="1 3 4">Belongs to the complex I 30 kDa subunit family.</text>
</comment>
<dbReference type="PROSITE" id="PS00542">
    <property type="entry name" value="COMPLEX1_30K"/>
    <property type="match status" value="1"/>
</dbReference>
<keyword evidence="3 5" id="KW-0874">Quinone</keyword>
<dbReference type="GO" id="GO:0005886">
    <property type="term" value="C:plasma membrane"/>
    <property type="evidence" value="ECO:0007669"/>
    <property type="project" value="UniProtKB-SubCell"/>
</dbReference>
<dbReference type="SUPFAM" id="SSF143243">
    <property type="entry name" value="Nqo5-like"/>
    <property type="match status" value="1"/>
</dbReference>
<evidence type="ECO:0000259" key="6">
    <source>
        <dbReference type="Pfam" id="PF00329"/>
    </source>
</evidence>
<keyword evidence="8" id="KW-1185">Reference proteome</keyword>
<comment type="function">
    <text evidence="3">NDH-1 shuttles electrons from NADH, via FMN and iron-sulfur (Fe-S) centers, to quinones in the respiratory chain. The immediate electron acceptor for the enzyme in this species is believed to be a menaquinone. Couples the redox reaction to proton translocation (for every two electrons transferred, four hydrogen ions are translocated across the cytoplasmic membrane), and thus conserves the redox energy in a proton gradient.</text>
</comment>
<comment type="caution">
    <text evidence="7">The sequence shown here is derived from an EMBL/GenBank/DDBJ whole genome shotgun (WGS) entry which is preliminary data.</text>
</comment>
<evidence type="ECO:0000256" key="5">
    <source>
        <dbReference type="RuleBase" id="RU003582"/>
    </source>
</evidence>
<dbReference type="InterPro" id="IPR020396">
    <property type="entry name" value="NADH_UbQ_OxRdtase_CS"/>
</dbReference>
<protein>
    <recommendedName>
        <fullName evidence="3">NADH-quinone oxidoreductase subunit C</fullName>
        <ecNumber evidence="3">7.1.1.-</ecNumber>
    </recommendedName>
    <alternativeName>
        <fullName evidence="3">NADH dehydrogenase I subunit C</fullName>
    </alternativeName>
    <alternativeName>
        <fullName evidence="3">NDH-1 subunit C</fullName>
    </alternativeName>
</protein>
<feature type="domain" description="NADH:ubiquinone oxidoreductase 30kDa subunit" evidence="6">
    <location>
        <begin position="32"/>
        <end position="157"/>
    </location>
</feature>
<organism evidence="7 8">
    <name type="scientific">Dyadobacter fanqingshengii</name>
    <dbReference type="NCBI Taxonomy" id="2906443"/>
    <lineage>
        <taxon>Bacteria</taxon>
        <taxon>Pseudomonadati</taxon>
        <taxon>Bacteroidota</taxon>
        <taxon>Cytophagia</taxon>
        <taxon>Cytophagales</taxon>
        <taxon>Spirosomataceae</taxon>
        <taxon>Dyadobacter</taxon>
    </lineage>
</organism>
<dbReference type="Gene3D" id="3.30.460.80">
    <property type="entry name" value="NADH:ubiquinone oxidoreductase, 30kDa subunit"/>
    <property type="match status" value="1"/>
</dbReference>
<dbReference type="InterPro" id="IPR037232">
    <property type="entry name" value="NADH_quin_OxRdtase_su_C/D-like"/>
</dbReference>
<dbReference type="EMBL" id="JAJTTA010000002">
    <property type="protein sequence ID" value="MCF0040221.1"/>
    <property type="molecule type" value="Genomic_DNA"/>
</dbReference>
<dbReference type="GO" id="GO:0008137">
    <property type="term" value="F:NADH dehydrogenase (ubiquinone) activity"/>
    <property type="evidence" value="ECO:0007669"/>
    <property type="project" value="InterPro"/>
</dbReference>
<keyword evidence="2 3" id="KW-0813">Transport</keyword>
<keyword evidence="3" id="KW-0472">Membrane</keyword>
<evidence type="ECO:0000256" key="2">
    <source>
        <dbReference type="ARBA" id="ARBA00022448"/>
    </source>
</evidence>
<dbReference type="InterPro" id="IPR010218">
    <property type="entry name" value="NADH_DH_suC"/>
</dbReference>
<dbReference type="InterPro" id="IPR001268">
    <property type="entry name" value="NADH_UbQ_OxRdtase_30kDa_su"/>
</dbReference>
<dbReference type="HAMAP" id="MF_01357">
    <property type="entry name" value="NDH1_NuoC"/>
    <property type="match status" value="1"/>
</dbReference>
<name>A0A9X1T902_9BACT</name>
<sequence>MTFQEISELVSIHFSGKVIETDAKGAQPILIVPVNDIAEICDFLYRDNRLYFDYLACLTAIDNGVTLGTMEVIYNLTSIPYGHDLMIKTVFARNPEGNSLPTVPSVASIWRTADWHEREAYDLVGIHFEGHPDLRRILLPEDWEGHPLRKDYEVQDRYHGIYVRYEDGVSEQQPAHEDRA</sequence>
<evidence type="ECO:0000256" key="1">
    <source>
        <dbReference type="ARBA" id="ARBA00007569"/>
    </source>
</evidence>